<evidence type="ECO:0000313" key="2">
    <source>
        <dbReference type="Proteomes" id="UP000827889"/>
    </source>
</evidence>
<gene>
    <name evidence="3" type="primary">LOC115744518</name>
</gene>
<sequence length="269" mass="29241">MADHQLFPPDDPEEAEEALSLCDLPLHGGPEMENPGNFPTHHRRSSSDVSEFFEFSSNFGSDMCSADDVIVCGKLAPFSSKQSATKTTPQATEDGEESKLKLVFRRRSESLSKLQGSVARSNSAKSNLIRNCKSLDYGKLKPNQSSLVLHSHEATSDLPARSVARSDSLAKTAPASRPRWYVLTFGQVKSAAEMELRDMKSRLFRRSPSAMLFPAPGDSGEGKAQRSTGAGKVTWKVLRVLSCKGHASVAVTAPFGQTQLAKIRSAELK</sequence>
<protein>
    <submittedName>
        <fullName evidence="3">Uncharacterized protein LOC115744518</fullName>
    </submittedName>
</protein>
<evidence type="ECO:0000313" key="3">
    <source>
        <dbReference type="RefSeq" id="XP_030535599.1"/>
    </source>
</evidence>
<keyword evidence="2" id="KW-1185">Reference proteome</keyword>
<dbReference type="PANTHER" id="PTHR34130:SF3">
    <property type="entry name" value="DUF1645 FAMILY PROTEIN"/>
    <property type="match status" value="1"/>
</dbReference>
<feature type="region of interest" description="Disordered" evidence="1">
    <location>
        <begin position="23"/>
        <end position="44"/>
    </location>
</feature>
<dbReference type="RefSeq" id="XP_030535599.1">
    <property type="nucleotide sequence ID" value="XM_030679739.2"/>
</dbReference>
<evidence type="ECO:0000256" key="1">
    <source>
        <dbReference type="SAM" id="MobiDB-lite"/>
    </source>
</evidence>
<dbReference type="KEGG" id="rarg:115744518"/>
<dbReference type="OrthoDB" id="752671at2759"/>
<reference evidence="3" key="1">
    <citation type="submission" date="2025-08" db="UniProtKB">
        <authorList>
            <consortium name="RefSeq"/>
        </authorList>
    </citation>
    <scope>IDENTIFICATION</scope>
    <source>
        <tissue evidence="3">Leaf</tissue>
    </source>
</reference>
<dbReference type="GeneID" id="115744518"/>
<proteinExistence type="predicted"/>
<dbReference type="Proteomes" id="UP000827889">
    <property type="component" value="Chromosome 4"/>
</dbReference>
<organism evidence="2 3">
    <name type="scientific">Rhodamnia argentea</name>
    <dbReference type="NCBI Taxonomy" id="178133"/>
    <lineage>
        <taxon>Eukaryota</taxon>
        <taxon>Viridiplantae</taxon>
        <taxon>Streptophyta</taxon>
        <taxon>Embryophyta</taxon>
        <taxon>Tracheophyta</taxon>
        <taxon>Spermatophyta</taxon>
        <taxon>Magnoliopsida</taxon>
        <taxon>eudicotyledons</taxon>
        <taxon>Gunneridae</taxon>
        <taxon>Pentapetalae</taxon>
        <taxon>rosids</taxon>
        <taxon>malvids</taxon>
        <taxon>Myrtales</taxon>
        <taxon>Myrtaceae</taxon>
        <taxon>Myrtoideae</taxon>
        <taxon>Myrteae</taxon>
        <taxon>Australasian group</taxon>
        <taxon>Rhodamnia</taxon>
    </lineage>
</organism>
<accession>A0A8B8PLJ1</accession>
<dbReference type="AlphaFoldDB" id="A0A8B8PLJ1"/>
<name>A0A8B8PLJ1_9MYRT</name>
<dbReference type="PANTHER" id="PTHR34130">
    <property type="entry name" value="OS08G0243800 PROTEIN"/>
    <property type="match status" value="1"/>
</dbReference>